<dbReference type="EMBL" id="CM055731">
    <property type="protein sequence ID" value="KAJ8012487.1"/>
    <property type="molecule type" value="Genomic_DNA"/>
</dbReference>
<protein>
    <submittedName>
        <fullName evidence="1">Uncharacterized protein</fullName>
    </submittedName>
</protein>
<name>A0ACC2H9D3_DALPE</name>
<keyword evidence="2" id="KW-1185">Reference proteome</keyword>
<reference evidence="1" key="1">
    <citation type="submission" date="2021-05" db="EMBL/GenBank/DDBJ databases">
        <authorList>
            <person name="Pan Q."/>
            <person name="Jouanno E."/>
            <person name="Zahm M."/>
            <person name="Klopp C."/>
            <person name="Cabau C."/>
            <person name="Louis A."/>
            <person name="Berthelot C."/>
            <person name="Parey E."/>
            <person name="Roest Crollius H."/>
            <person name="Montfort J."/>
            <person name="Robinson-Rechavi M."/>
            <person name="Bouchez O."/>
            <person name="Lampietro C."/>
            <person name="Lopez Roques C."/>
            <person name="Donnadieu C."/>
            <person name="Postlethwait J."/>
            <person name="Bobe J."/>
            <person name="Dillon D."/>
            <person name="Chandos A."/>
            <person name="von Hippel F."/>
            <person name="Guiguen Y."/>
        </authorList>
    </citation>
    <scope>NUCLEOTIDE SEQUENCE</scope>
    <source>
        <strain evidence="1">YG-Jan2019</strain>
    </source>
</reference>
<sequence length="89" mass="10141">MVYTAKADLFLWIVWEVRGPWAPAYPAYIETRACQRPGGGLGYSIASRRVAGRAEIEMLIQENPGFNECTQAYAHAIRWQKGELFKSEF</sequence>
<evidence type="ECO:0000313" key="2">
    <source>
        <dbReference type="Proteomes" id="UP001157502"/>
    </source>
</evidence>
<accession>A0ACC2H9D3</accession>
<comment type="caution">
    <text evidence="1">The sequence shown here is derived from an EMBL/GenBank/DDBJ whole genome shotgun (WGS) entry which is preliminary data.</text>
</comment>
<organism evidence="1 2">
    <name type="scientific">Dallia pectoralis</name>
    <name type="common">Alaska blackfish</name>
    <dbReference type="NCBI Taxonomy" id="75939"/>
    <lineage>
        <taxon>Eukaryota</taxon>
        <taxon>Metazoa</taxon>
        <taxon>Chordata</taxon>
        <taxon>Craniata</taxon>
        <taxon>Vertebrata</taxon>
        <taxon>Euteleostomi</taxon>
        <taxon>Actinopterygii</taxon>
        <taxon>Neopterygii</taxon>
        <taxon>Teleostei</taxon>
        <taxon>Protacanthopterygii</taxon>
        <taxon>Esociformes</taxon>
        <taxon>Umbridae</taxon>
        <taxon>Dallia</taxon>
    </lineage>
</organism>
<dbReference type="Proteomes" id="UP001157502">
    <property type="component" value="Chromosome 4"/>
</dbReference>
<proteinExistence type="predicted"/>
<gene>
    <name evidence="1" type="ORF">DPEC_G00043320</name>
</gene>
<evidence type="ECO:0000313" key="1">
    <source>
        <dbReference type="EMBL" id="KAJ8012487.1"/>
    </source>
</evidence>